<dbReference type="GO" id="GO:0051897">
    <property type="term" value="P:positive regulation of phosphatidylinositol 3-kinase/protein kinase B signal transduction"/>
    <property type="evidence" value="ECO:0007669"/>
    <property type="project" value="InterPro"/>
</dbReference>
<evidence type="ECO:0000256" key="10">
    <source>
        <dbReference type="ARBA" id="ARBA00023180"/>
    </source>
</evidence>
<keyword evidence="8 13" id="KW-0472">Membrane</keyword>
<dbReference type="GO" id="GO:0005102">
    <property type="term" value="F:signaling receptor binding"/>
    <property type="evidence" value="ECO:0007669"/>
    <property type="project" value="InterPro"/>
</dbReference>
<evidence type="ECO:0000256" key="8">
    <source>
        <dbReference type="ARBA" id="ARBA00023136"/>
    </source>
</evidence>
<dbReference type="GO" id="GO:0043548">
    <property type="term" value="F:phosphatidylinositol 3-kinase binding"/>
    <property type="evidence" value="ECO:0007669"/>
    <property type="project" value="InterPro"/>
</dbReference>
<dbReference type="PANTHER" id="PTHR21409">
    <property type="entry name" value="HEMATOPOIETIC CELL SIGNAL TRANSDUCER"/>
    <property type="match status" value="1"/>
</dbReference>
<keyword evidence="9" id="KW-1015">Disulfide bond</keyword>
<name>A0A7J6B0B7_AMEME</name>
<accession>A0A7J6B0B7</accession>
<evidence type="ECO:0000256" key="7">
    <source>
        <dbReference type="ARBA" id="ARBA00022989"/>
    </source>
</evidence>
<evidence type="ECO:0000256" key="1">
    <source>
        <dbReference type="ARBA" id="ARBA00004479"/>
    </source>
</evidence>
<evidence type="ECO:0000313" key="15">
    <source>
        <dbReference type="Proteomes" id="UP000593565"/>
    </source>
</evidence>
<evidence type="ECO:0000313" key="14">
    <source>
        <dbReference type="EMBL" id="KAF4088554.1"/>
    </source>
</evidence>
<sequence>MVFKTHEISELFLFSVKTSQQPPLQEMTHQGFPLYLFFSCLAMISAQEAEKGSCYRIAPGTLAGVVFGDIALTILIVAATYYCASKRRIKKEKADKVYMNVRANCKQ</sequence>
<evidence type="ECO:0000256" key="6">
    <source>
        <dbReference type="ARBA" id="ARBA00022729"/>
    </source>
</evidence>
<dbReference type="GO" id="GO:0050776">
    <property type="term" value="P:regulation of immune response"/>
    <property type="evidence" value="ECO:0007669"/>
    <property type="project" value="InterPro"/>
</dbReference>
<dbReference type="GO" id="GO:0016020">
    <property type="term" value="C:membrane"/>
    <property type="evidence" value="ECO:0007669"/>
    <property type="project" value="UniProtKB-SubCell"/>
</dbReference>
<evidence type="ECO:0000256" key="4">
    <source>
        <dbReference type="ARBA" id="ARBA00022553"/>
    </source>
</evidence>
<dbReference type="Proteomes" id="UP000593565">
    <property type="component" value="Unassembled WGS sequence"/>
</dbReference>
<protein>
    <recommendedName>
        <fullName evidence="3">Hematopoietic cell signal transducer</fullName>
    </recommendedName>
    <alternativeName>
        <fullName evidence="12">DNAX-activation protein 10</fullName>
    </alternativeName>
    <alternativeName>
        <fullName evidence="11">Membrane protein DAP10</fullName>
    </alternativeName>
</protein>
<proteinExistence type="inferred from homology"/>
<dbReference type="EMBL" id="JAAGNN010000006">
    <property type="protein sequence ID" value="KAF4088554.1"/>
    <property type="molecule type" value="Genomic_DNA"/>
</dbReference>
<keyword evidence="10" id="KW-0325">Glycoprotein</keyword>
<evidence type="ECO:0000256" key="2">
    <source>
        <dbReference type="ARBA" id="ARBA00006724"/>
    </source>
</evidence>
<dbReference type="AlphaFoldDB" id="A0A7J6B0B7"/>
<comment type="subcellular location">
    <subcellularLocation>
        <location evidence="1">Membrane</location>
        <topology evidence="1">Single-pass type I membrane protein</topology>
    </subcellularLocation>
</comment>
<evidence type="ECO:0000256" key="12">
    <source>
        <dbReference type="ARBA" id="ARBA00031263"/>
    </source>
</evidence>
<reference evidence="14 15" key="1">
    <citation type="submission" date="2020-02" db="EMBL/GenBank/DDBJ databases">
        <title>A chromosome-scale genome assembly of the black bullhead catfish (Ameiurus melas).</title>
        <authorList>
            <person name="Wen M."/>
            <person name="Zham M."/>
            <person name="Cabau C."/>
            <person name="Klopp C."/>
            <person name="Donnadieu C."/>
            <person name="Roques C."/>
            <person name="Bouchez O."/>
            <person name="Lampietro C."/>
            <person name="Jouanno E."/>
            <person name="Herpin A."/>
            <person name="Louis A."/>
            <person name="Berthelot C."/>
            <person name="Parey E."/>
            <person name="Roest-Crollius H."/>
            <person name="Braasch I."/>
            <person name="Postlethwait J."/>
            <person name="Robinson-Rechavi M."/>
            <person name="Echchiki A."/>
            <person name="Begum T."/>
            <person name="Montfort J."/>
            <person name="Schartl M."/>
            <person name="Bobe J."/>
            <person name="Guiguen Y."/>
        </authorList>
    </citation>
    <scope>NUCLEOTIDE SEQUENCE [LARGE SCALE GENOMIC DNA]</scope>
    <source>
        <strain evidence="14">M_S1</strain>
        <tissue evidence="14">Blood</tissue>
    </source>
</reference>
<organism evidence="14 15">
    <name type="scientific">Ameiurus melas</name>
    <name type="common">Black bullhead</name>
    <name type="synonym">Silurus melas</name>
    <dbReference type="NCBI Taxonomy" id="219545"/>
    <lineage>
        <taxon>Eukaryota</taxon>
        <taxon>Metazoa</taxon>
        <taxon>Chordata</taxon>
        <taxon>Craniata</taxon>
        <taxon>Vertebrata</taxon>
        <taxon>Euteleostomi</taxon>
        <taxon>Actinopterygii</taxon>
        <taxon>Neopterygii</taxon>
        <taxon>Teleostei</taxon>
        <taxon>Ostariophysi</taxon>
        <taxon>Siluriformes</taxon>
        <taxon>Ictaluridae</taxon>
        <taxon>Ameiurus</taxon>
    </lineage>
</organism>
<evidence type="ECO:0000256" key="13">
    <source>
        <dbReference type="SAM" id="Phobius"/>
    </source>
</evidence>
<keyword evidence="15" id="KW-1185">Reference proteome</keyword>
<dbReference type="InterPro" id="IPR009861">
    <property type="entry name" value="HCST"/>
</dbReference>
<evidence type="ECO:0000256" key="11">
    <source>
        <dbReference type="ARBA" id="ARBA00031053"/>
    </source>
</evidence>
<keyword evidence="7 13" id="KW-1133">Transmembrane helix</keyword>
<keyword evidence="4" id="KW-0597">Phosphoprotein</keyword>
<gene>
    <name evidence="14" type="ORF">AMELA_G00084000</name>
</gene>
<feature type="transmembrane region" description="Helical" evidence="13">
    <location>
        <begin position="61"/>
        <end position="84"/>
    </location>
</feature>
<evidence type="ECO:0000256" key="5">
    <source>
        <dbReference type="ARBA" id="ARBA00022692"/>
    </source>
</evidence>
<evidence type="ECO:0000256" key="9">
    <source>
        <dbReference type="ARBA" id="ARBA00023157"/>
    </source>
</evidence>
<keyword evidence="6" id="KW-0732">Signal</keyword>
<comment type="caution">
    <text evidence="14">The sequence shown here is derived from an EMBL/GenBank/DDBJ whole genome shotgun (WGS) entry which is preliminary data.</text>
</comment>
<dbReference type="PANTHER" id="PTHR21409:SF1">
    <property type="entry name" value="HEMATOPOIETIC CELL SIGNAL TRANSDUCER"/>
    <property type="match status" value="1"/>
</dbReference>
<keyword evidence="5 13" id="KW-0812">Transmembrane</keyword>
<evidence type="ECO:0000256" key="3">
    <source>
        <dbReference type="ARBA" id="ARBA00018050"/>
    </source>
</evidence>
<dbReference type="Gene3D" id="1.10.287.770">
    <property type="entry name" value="YojJ-like"/>
    <property type="match status" value="1"/>
</dbReference>
<comment type="similarity">
    <text evidence="2">Belongs to the DAP10 family.</text>
</comment>
<dbReference type="Pfam" id="PF07213">
    <property type="entry name" value="DAP10"/>
    <property type="match status" value="1"/>
</dbReference>